<dbReference type="Pfam" id="PF20408">
    <property type="entry name" value="Abhydrolase_11"/>
    <property type="match status" value="1"/>
</dbReference>
<dbReference type="SUPFAM" id="SSF53474">
    <property type="entry name" value="alpha/beta-Hydrolases"/>
    <property type="match status" value="1"/>
</dbReference>
<dbReference type="AlphaFoldDB" id="A0A1H2SNR0"/>
<dbReference type="InterPro" id="IPR046879">
    <property type="entry name" value="KANL3/Tex30_Abhydrolase"/>
</dbReference>
<dbReference type="Gene3D" id="3.40.50.1820">
    <property type="entry name" value="alpha/beta hydrolase"/>
    <property type="match status" value="1"/>
</dbReference>
<accession>A0A1H2SNR0</accession>
<dbReference type="STRING" id="1058.SAMN05421783_10349"/>
<dbReference type="InterPro" id="IPR029058">
    <property type="entry name" value="AB_hydrolase_fold"/>
</dbReference>
<dbReference type="Proteomes" id="UP000198816">
    <property type="component" value="Unassembled WGS sequence"/>
</dbReference>
<feature type="domain" description="KANL3/Tex30 alpha/beta hydrolase-like" evidence="1">
    <location>
        <begin position="14"/>
        <end position="206"/>
    </location>
</feature>
<protein>
    <recommendedName>
        <fullName evidence="1">KANL3/Tex30 alpha/beta hydrolase-like domain-containing protein</fullName>
    </recommendedName>
</protein>
<organism evidence="2 3">
    <name type="scientific">Thiocapsa roseopersicina</name>
    <dbReference type="NCBI Taxonomy" id="1058"/>
    <lineage>
        <taxon>Bacteria</taxon>
        <taxon>Pseudomonadati</taxon>
        <taxon>Pseudomonadota</taxon>
        <taxon>Gammaproteobacteria</taxon>
        <taxon>Chromatiales</taxon>
        <taxon>Chromatiaceae</taxon>
        <taxon>Thiocapsa</taxon>
    </lineage>
</organism>
<gene>
    <name evidence="2" type="ORF">SAMN05421783_10349</name>
</gene>
<dbReference type="PANTHER" id="PTHR13136">
    <property type="entry name" value="TESTIS DEVELOPMENT PROTEIN PRTD"/>
    <property type="match status" value="1"/>
</dbReference>
<proteinExistence type="predicted"/>
<evidence type="ECO:0000313" key="2">
    <source>
        <dbReference type="EMBL" id="SDW32724.1"/>
    </source>
</evidence>
<evidence type="ECO:0000259" key="1">
    <source>
        <dbReference type="Pfam" id="PF20408"/>
    </source>
</evidence>
<dbReference type="InterPro" id="IPR026555">
    <property type="entry name" value="NSL3/Tex30"/>
</dbReference>
<evidence type="ECO:0000313" key="3">
    <source>
        <dbReference type="Proteomes" id="UP000198816"/>
    </source>
</evidence>
<sequence length="210" mass="22602">MDPLLIDGPADARCHLILAHGAGQGADSSFMSAVAHGLAAAGLRVVRFSFPYMVVSEVEGRRRPPDREPILIETWLRVIAEQRAAHGARQRLLIGGKSMGGRIASLIADEAGVDGLVCLGYPFHPPGRPERTRVAHLSGLHTPTLICQGERDPFGSREEVADYALSPSIEIVWIPDGEHGFKPRRGSGSTLEQNLITATEAVLSFAARLE</sequence>
<name>A0A1H2SNR0_THIRO</name>
<dbReference type="EMBL" id="FNNZ01000003">
    <property type="protein sequence ID" value="SDW32724.1"/>
    <property type="molecule type" value="Genomic_DNA"/>
</dbReference>
<dbReference type="OrthoDB" id="652634at2"/>
<dbReference type="PANTHER" id="PTHR13136:SF11">
    <property type="entry name" value="TESTIS-EXPRESSED PROTEIN 30"/>
    <property type="match status" value="1"/>
</dbReference>
<keyword evidence="3" id="KW-1185">Reference proteome</keyword>
<reference evidence="3" key="1">
    <citation type="submission" date="2016-10" db="EMBL/GenBank/DDBJ databases">
        <authorList>
            <person name="Varghese N."/>
            <person name="Submissions S."/>
        </authorList>
    </citation>
    <scope>NUCLEOTIDE SEQUENCE [LARGE SCALE GENOMIC DNA]</scope>
    <source>
        <strain evidence="3">DSM 217</strain>
    </source>
</reference>